<feature type="compositionally biased region" description="Basic residues" evidence="7">
    <location>
        <begin position="8"/>
        <end position="17"/>
    </location>
</feature>
<dbReference type="InterPro" id="IPR023780">
    <property type="entry name" value="Chromo_domain"/>
</dbReference>
<dbReference type="GO" id="GO:0005634">
    <property type="term" value="C:nucleus"/>
    <property type="evidence" value="ECO:0007669"/>
    <property type="project" value="UniProtKB-SubCell"/>
</dbReference>
<evidence type="ECO:0000256" key="2">
    <source>
        <dbReference type="ARBA" id="ARBA00022737"/>
    </source>
</evidence>
<feature type="domain" description="Chromo" evidence="8">
    <location>
        <begin position="121"/>
        <end position="179"/>
    </location>
</feature>
<evidence type="ECO:0000313" key="9">
    <source>
        <dbReference type="EMBL" id="KAI6649315.1"/>
    </source>
</evidence>
<dbReference type="Proteomes" id="UP001165289">
    <property type="component" value="Unassembled WGS sequence"/>
</dbReference>
<keyword evidence="5" id="KW-0539">Nucleus</keyword>
<keyword evidence="4" id="KW-0804">Transcription</keyword>
<dbReference type="InterPro" id="IPR000953">
    <property type="entry name" value="Chromo/chromo_shadow_dom"/>
</dbReference>
<dbReference type="PROSITE" id="PS50013">
    <property type="entry name" value="CHROMO_2"/>
    <property type="match status" value="2"/>
</dbReference>
<gene>
    <name evidence="9" type="ORF">LOD99_11681</name>
</gene>
<evidence type="ECO:0000256" key="5">
    <source>
        <dbReference type="ARBA" id="ARBA00023242"/>
    </source>
</evidence>
<dbReference type="InterPro" id="IPR017984">
    <property type="entry name" value="Chromo_dom_subgr"/>
</dbReference>
<evidence type="ECO:0000256" key="4">
    <source>
        <dbReference type="ARBA" id="ARBA00023163"/>
    </source>
</evidence>
<evidence type="ECO:0000259" key="8">
    <source>
        <dbReference type="PROSITE" id="PS50013"/>
    </source>
</evidence>
<proteinExistence type="predicted"/>
<comment type="caution">
    <text evidence="9">The sequence shown here is derived from an EMBL/GenBank/DDBJ whole genome shotgun (WGS) entry which is preliminary data.</text>
</comment>
<dbReference type="SMART" id="SM00300">
    <property type="entry name" value="ChSh"/>
    <property type="match status" value="1"/>
</dbReference>
<comment type="subcellular location">
    <subcellularLocation>
        <location evidence="1">Nucleus</location>
    </subcellularLocation>
</comment>
<dbReference type="FunFam" id="2.40.50.40:FF:000007">
    <property type="entry name" value="Chromobox protein homolog 1"/>
    <property type="match status" value="1"/>
</dbReference>
<dbReference type="InterPro" id="IPR008251">
    <property type="entry name" value="Chromo_shadow_dom"/>
</dbReference>
<dbReference type="InterPro" id="IPR023779">
    <property type="entry name" value="Chromodomain_CS"/>
</dbReference>
<feature type="domain" description="Chromo" evidence="8">
    <location>
        <begin position="31"/>
        <end position="89"/>
    </location>
</feature>
<dbReference type="EMBL" id="JAKMXF010000321">
    <property type="protein sequence ID" value="KAI6649315.1"/>
    <property type="molecule type" value="Genomic_DNA"/>
</dbReference>
<dbReference type="FunFam" id="2.40.50.40:FF:000031">
    <property type="entry name" value="Heterochromatin protein 1"/>
    <property type="match status" value="1"/>
</dbReference>
<dbReference type="InterPro" id="IPR051219">
    <property type="entry name" value="Heterochromatin_chromo-domain"/>
</dbReference>
<dbReference type="PROSITE" id="PS00598">
    <property type="entry name" value="CHROMO_1"/>
    <property type="match status" value="1"/>
</dbReference>
<accession>A0AAV7JLK7</accession>
<dbReference type="InterPro" id="IPR016197">
    <property type="entry name" value="Chromo-like_dom_sf"/>
</dbReference>
<dbReference type="GO" id="GO:0000792">
    <property type="term" value="C:heterochromatin"/>
    <property type="evidence" value="ECO:0007669"/>
    <property type="project" value="UniProtKB-ARBA"/>
</dbReference>
<organism evidence="9 10">
    <name type="scientific">Oopsacas minuta</name>
    <dbReference type="NCBI Taxonomy" id="111878"/>
    <lineage>
        <taxon>Eukaryota</taxon>
        <taxon>Metazoa</taxon>
        <taxon>Porifera</taxon>
        <taxon>Hexactinellida</taxon>
        <taxon>Hexasterophora</taxon>
        <taxon>Lyssacinosida</taxon>
        <taxon>Leucopsacidae</taxon>
        <taxon>Oopsacas</taxon>
    </lineage>
</organism>
<dbReference type="SMART" id="SM00298">
    <property type="entry name" value="CHROMO"/>
    <property type="match status" value="2"/>
</dbReference>
<dbReference type="PANTHER" id="PTHR22812">
    <property type="entry name" value="CHROMOBOX PROTEIN"/>
    <property type="match status" value="1"/>
</dbReference>
<dbReference type="Pfam" id="PF00385">
    <property type="entry name" value="Chromo"/>
    <property type="match status" value="1"/>
</dbReference>
<dbReference type="SUPFAM" id="SSF54160">
    <property type="entry name" value="Chromo domain-like"/>
    <property type="match status" value="2"/>
</dbReference>
<feature type="region of interest" description="Disordered" evidence="7">
    <location>
        <begin position="1"/>
        <end position="27"/>
    </location>
</feature>
<evidence type="ECO:0000256" key="6">
    <source>
        <dbReference type="ARBA" id="ARBA00073803"/>
    </source>
</evidence>
<evidence type="ECO:0000313" key="10">
    <source>
        <dbReference type="Proteomes" id="UP001165289"/>
    </source>
</evidence>
<evidence type="ECO:0000256" key="7">
    <source>
        <dbReference type="SAM" id="MobiDB-lite"/>
    </source>
</evidence>
<dbReference type="Pfam" id="PF01393">
    <property type="entry name" value="Chromo_shadow"/>
    <property type="match status" value="1"/>
</dbReference>
<dbReference type="AlphaFoldDB" id="A0AAV7JLK7"/>
<feature type="region of interest" description="Disordered" evidence="7">
    <location>
        <begin position="84"/>
        <end position="109"/>
    </location>
</feature>
<keyword evidence="2" id="KW-0677">Repeat</keyword>
<keyword evidence="3" id="KW-0805">Transcription regulation</keyword>
<keyword evidence="10" id="KW-1185">Reference proteome</keyword>
<name>A0AAV7JLK7_9METZ</name>
<sequence length="189" mass="21231">MSSSKKANSAKKKRRRSPSPAKFESEDEEIYSVEKIVDKRIVAGKVEYYLKWKGFGSADNTWEPEDNLDCSNLISEYERNLKAKKPKVEKPGPPGIGLKEKVNPIPSSSDMDEKIGFARALDPERIIGATEQDGNIIFLIKWKGSDENDLVPASEANIKCPQVVIKFYESKLTWHEAKDDDEGAPVSEK</sequence>
<dbReference type="Gene3D" id="2.40.50.40">
    <property type="match status" value="2"/>
</dbReference>
<evidence type="ECO:0000256" key="3">
    <source>
        <dbReference type="ARBA" id="ARBA00023015"/>
    </source>
</evidence>
<protein>
    <recommendedName>
        <fullName evidence="6">Heterochromatin protein 1</fullName>
    </recommendedName>
</protein>
<evidence type="ECO:0000256" key="1">
    <source>
        <dbReference type="ARBA" id="ARBA00004123"/>
    </source>
</evidence>
<reference evidence="9 10" key="1">
    <citation type="journal article" date="2023" name="BMC Biol.">
        <title>The compact genome of the sponge Oopsacas minuta (Hexactinellida) is lacking key metazoan core genes.</title>
        <authorList>
            <person name="Santini S."/>
            <person name="Schenkelaars Q."/>
            <person name="Jourda C."/>
            <person name="Duchesne M."/>
            <person name="Belahbib H."/>
            <person name="Rocher C."/>
            <person name="Selva M."/>
            <person name="Riesgo A."/>
            <person name="Vervoort M."/>
            <person name="Leys S.P."/>
            <person name="Kodjabachian L."/>
            <person name="Le Bivic A."/>
            <person name="Borchiellini C."/>
            <person name="Claverie J.M."/>
            <person name="Renard E."/>
        </authorList>
    </citation>
    <scope>NUCLEOTIDE SEQUENCE [LARGE SCALE GENOMIC DNA]</scope>
    <source>
        <strain evidence="9">SPO-2</strain>
    </source>
</reference>
<dbReference type="PRINTS" id="PR00504">
    <property type="entry name" value="CHROMODOMAIN"/>
</dbReference>